<feature type="signal peptide" evidence="10">
    <location>
        <begin position="1"/>
        <end position="19"/>
    </location>
</feature>
<gene>
    <name evidence="13" type="primary">SIGLEC1</name>
</gene>
<dbReference type="InterPro" id="IPR003599">
    <property type="entry name" value="Ig_sub"/>
</dbReference>
<sequence length="878" mass="95736">MTRLLLLLELALCVLRALASWSVTYPRSLRSVQGSCVLIPCTFDYPVNTPESITSIWYKDNGGQRIPVFHSSTPDAVDAQFQGRAELLGDPLRERNCTLLLRSTQTKDSGKYVFRFEIDEKNRWLDQQGVELTVTDTPDSPAIASPEDLREDELATFICSSPYACPYDSISLRWTGQNAETSRVSRTVQLDTGGVLQKQTLSSSLSWQDHNRKLSCEVTAGAQAKANEVTLQVKHSPTGVKVSISPSAKNIRVGDAASLTCNMASSYPEVTAYRWYKDGVACGAGQVKAIQSIRREDYGQYHCQVENPVGTAVAETATLYVFTALLSVSPSSEVQEGGTVMLTCDVPGEDKQEIHYSWYKNNVWMKEGTARRLIFHEVAAGDTGYYLCKVQNDKGSEKSQVVGLNVFYPPRPPTLALFQETQEGKLAIIHCTVDSNPQSTLSLFRGKQLIATTSSHSAPSQRISVTATRNSLKLEIQKVVPEDEGEYQCVAANKYGNATTTRFFGAQTARVVVNPFEEVPEGERVTLTCLATLEPEEGTTYTWYKNAKWLQEGRENALVFPAAVSRDAGTFYCVAKNKKGTNTSPAVTLRVLYPPRQPVVESFLETQEGHLGVIQCTVDSNPPSEIALHKGDTLLGSTNASSSPADPRVSVTQSHNTLKVSIKGVALEDEGRLVCSAQNRYGDSSTSVDFTAETARIVLTPSPEVPEGQEVRLSCLVSSDASTSANYTWYRNGLCLPEALGDSLVFPQVARGDAGVYFCRAESHRVSKSSASVTLSVLYPPEPPRVAVFVETEKGRTALFRCSADSNPPAELSLYKGDHLIASTGALSAALPRARVSATPNAMRVEMGDIVPEDEGGYRCVAANVYGSSIARLHFHVQ</sequence>
<dbReference type="Pfam" id="PF07679">
    <property type="entry name" value="I-set"/>
    <property type="match status" value="3"/>
</dbReference>
<dbReference type="InterPro" id="IPR013162">
    <property type="entry name" value="CD80_C2-set"/>
</dbReference>
<evidence type="ECO:0000256" key="9">
    <source>
        <dbReference type="ARBA" id="ARBA00046458"/>
    </source>
</evidence>
<evidence type="ECO:0000256" key="3">
    <source>
        <dbReference type="ARBA" id="ARBA00023136"/>
    </source>
</evidence>
<comment type="function">
    <text evidence="8">Most highly expressed siglec (sialic acid-binding immunoglobulin-like lectin) on B-cells that plays a role in various aspects of B-cell biology including differentiation, antigen presentation, and trafficking to bone marrow. Binds to alpha 2,6-linked sialic acid residues of surface molecules such as CD22 itself, CD45 and IgM in a cis configuration. Can also bind to ligands on other cells as an adhesion molecule in a trans configuration. Acts as an inhibitory coreceptor on the surface of B-cells and inhibits B-cell receptor induced signaling, characterized by inhibition of the calcium mobilization and cellular activation. Mechanistically, the immunoreceptor tyrosine-based inhibitory motif domain is phosphorylated by the Src kinase LYN, which in turn leads to the recruitment of the protein tyrosine phosphatase 1/PTPN6, leading to the negative regulation of BCR signaling. If this negative signaling from is of sufficient strength, apoptosis of the B-cell can be induced.</text>
</comment>
<evidence type="ECO:0000256" key="8">
    <source>
        <dbReference type="ARBA" id="ARBA00045430"/>
    </source>
</evidence>
<name>A0ABM1K718_GEKJA</name>
<feature type="domain" description="Ig-like" evidence="11">
    <location>
        <begin position="308"/>
        <end position="403"/>
    </location>
</feature>
<comment type="subcellular location">
    <subcellularLocation>
        <location evidence="1">Membrane</location>
        <topology evidence="1">Single-pass membrane protein</topology>
    </subcellularLocation>
</comment>
<evidence type="ECO:0000256" key="4">
    <source>
        <dbReference type="ARBA" id="ARBA00023157"/>
    </source>
</evidence>
<feature type="domain" description="Ig-like" evidence="11">
    <location>
        <begin position="509"/>
        <end position="588"/>
    </location>
</feature>
<dbReference type="Pfam" id="PF24518">
    <property type="entry name" value="Ig_CD22"/>
    <property type="match status" value="1"/>
</dbReference>
<dbReference type="Pfam" id="PF08205">
    <property type="entry name" value="C2-set_2"/>
    <property type="match status" value="1"/>
</dbReference>
<protein>
    <recommendedName>
        <fullName evidence="6">B-cell receptor CD22</fullName>
    </recommendedName>
    <alternativeName>
        <fullName evidence="7">Sialic acid-binding Ig-like lectin 2</fullName>
    </alternativeName>
</protein>
<proteinExistence type="inferred from homology"/>
<evidence type="ECO:0000313" key="12">
    <source>
        <dbReference type="Proteomes" id="UP000694871"/>
    </source>
</evidence>
<evidence type="ECO:0000256" key="2">
    <source>
        <dbReference type="ARBA" id="ARBA00022734"/>
    </source>
</evidence>
<dbReference type="SMART" id="SM00408">
    <property type="entry name" value="IGc2"/>
    <property type="match status" value="7"/>
</dbReference>
<keyword evidence="3" id="KW-0472">Membrane</keyword>
<dbReference type="InterPro" id="IPR007110">
    <property type="entry name" value="Ig-like_dom"/>
</dbReference>
<evidence type="ECO:0000259" key="11">
    <source>
        <dbReference type="PROSITE" id="PS50835"/>
    </source>
</evidence>
<organism evidence="12 13">
    <name type="scientific">Gekko japonicus</name>
    <name type="common">Schlegel's Japanese gecko</name>
    <dbReference type="NCBI Taxonomy" id="146911"/>
    <lineage>
        <taxon>Eukaryota</taxon>
        <taxon>Metazoa</taxon>
        <taxon>Chordata</taxon>
        <taxon>Craniata</taxon>
        <taxon>Vertebrata</taxon>
        <taxon>Euteleostomi</taxon>
        <taxon>Lepidosauria</taxon>
        <taxon>Squamata</taxon>
        <taxon>Bifurcata</taxon>
        <taxon>Gekkota</taxon>
        <taxon>Gekkonidae</taxon>
        <taxon>Gekkoninae</taxon>
        <taxon>Gekko</taxon>
    </lineage>
</organism>
<dbReference type="InterPro" id="IPR056386">
    <property type="entry name" value="Ig_CD22"/>
</dbReference>
<reference evidence="13" key="1">
    <citation type="submission" date="2025-08" db="UniProtKB">
        <authorList>
            <consortium name="RefSeq"/>
        </authorList>
    </citation>
    <scope>IDENTIFICATION</scope>
</reference>
<dbReference type="SMART" id="SM00409">
    <property type="entry name" value="IG"/>
    <property type="match status" value="8"/>
</dbReference>
<feature type="domain" description="Ig-like" evidence="11">
    <location>
        <begin position="595"/>
        <end position="691"/>
    </location>
</feature>
<evidence type="ECO:0000256" key="5">
    <source>
        <dbReference type="ARBA" id="ARBA00038361"/>
    </source>
</evidence>
<dbReference type="InterPro" id="IPR036179">
    <property type="entry name" value="Ig-like_dom_sf"/>
</dbReference>
<feature type="non-terminal residue" evidence="13">
    <location>
        <position position="878"/>
    </location>
</feature>
<dbReference type="PANTHER" id="PTHR47243:SF1">
    <property type="entry name" value="SIALOADHESIN"/>
    <property type="match status" value="1"/>
</dbReference>
<dbReference type="InterPro" id="IPR003598">
    <property type="entry name" value="Ig_sub2"/>
</dbReference>
<keyword evidence="2" id="KW-0430">Lectin</keyword>
<feature type="domain" description="Ig-like" evidence="11">
    <location>
        <begin position="138"/>
        <end position="232"/>
    </location>
</feature>
<feature type="domain" description="Ig-like" evidence="11">
    <location>
        <begin position="237"/>
        <end position="307"/>
    </location>
</feature>
<comment type="subunit">
    <text evidence="9">Predominantly monomer of isoform CD22-beta. Also found as heterodimer of isoform CD22-beta and a shorter isoform. Interacts with PTPN6/SHP-1, LYN, SYK, PIK3R1/PIK3R2 and PLCG1 upon phosphorylation. Interacts with GRB2, INPP5D and SHC1 upon phosphorylation. May form a complex with INPP5D/SHIP, GRB2 and SHC1.</text>
</comment>
<dbReference type="GeneID" id="107112827"/>
<evidence type="ECO:0000313" key="13">
    <source>
        <dbReference type="RefSeq" id="XP_015269505.1"/>
    </source>
</evidence>
<dbReference type="SUPFAM" id="SSF48726">
    <property type="entry name" value="Immunoglobulin"/>
    <property type="match status" value="9"/>
</dbReference>
<keyword evidence="12" id="KW-1185">Reference proteome</keyword>
<dbReference type="CDD" id="cd00096">
    <property type="entry name" value="Ig"/>
    <property type="match status" value="1"/>
</dbReference>
<evidence type="ECO:0000256" key="6">
    <source>
        <dbReference type="ARBA" id="ARBA00040106"/>
    </source>
</evidence>
<dbReference type="Proteomes" id="UP000694871">
    <property type="component" value="Unplaced"/>
</dbReference>
<evidence type="ECO:0000256" key="1">
    <source>
        <dbReference type="ARBA" id="ARBA00004167"/>
    </source>
</evidence>
<dbReference type="Gene3D" id="2.60.40.10">
    <property type="entry name" value="Immunoglobulins"/>
    <property type="match status" value="9"/>
</dbReference>
<dbReference type="PANTHER" id="PTHR47243">
    <property type="entry name" value="SIALOADHESIN"/>
    <property type="match status" value="1"/>
</dbReference>
<dbReference type="InterPro" id="IPR013783">
    <property type="entry name" value="Ig-like_fold"/>
</dbReference>
<keyword evidence="4" id="KW-1015">Disulfide bond</keyword>
<dbReference type="PROSITE" id="PS50835">
    <property type="entry name" value="IG_LIKE"/>
    <property type="match status" value="8"/>
</dbReference>
<evidence type="ECO:0000256" key="10">
    <source>
        <dbReference type="SAM" id="SignalP"/>
    </source>
</evidence>
<dbReference type="Pfam" id="PF13895">
    <property type="entry name" value="Ig_2"/>
    <property type="match status" value="4"/>
</dbReference>
<feature type="domain" description="Ig-like" evidence="11">
    <location>
        <begin position="695"/>
        <end position="776"/>
    </location>
</feature>
<evidence type="ECO:0000256" key="7">
    <source>
        <dbReference type="ARBA" id="ARBA00041781"/>
    </source>
</evidence>
<feature type="chain" id="PRO_5047040080" description="B-cell receptor CD22" evidence="10">
    <location>
        <begin position="20"/>
        <end position="878"/>
    </location>
</feature>
<comment type="similarity">
    <text evidence="5">Belongs to the immunoglobulin superfamily. SIGLEC (sialic acid binding Ig-like lectin) family.</text>
</comment>
<accession>A0ABM1K718</accession>
<dbReference type="RefSeq" id="XP_015269505.1">
    <property type="nucleotide sequence ID" value="XM_015414019.1"/>
</dbReference>
<keyword evidence="10" id="KW-0732">Signal</keyword>
<feature type="domain" description="Ig-like" evidence="11">
    <location>
        <begin position="784"/>
        <end position="871"/>
    </location>
</feature>
<dbReference type="InterPro" id="IPR013098">
    <property type="entry name" value="Ig_I-set"/>
</dbReference>
<feature type="domain" description="Ig-like" evidence="11">
    <location>
        <begin position="413"/>
        <end position="505"/>
    </location>
</feature>